<protein>
    <recommendedName>
        <fullName evidence="7">Peptidase</fullName>
    </recommendedName>
</protein>
<dbReference type="GO" id="GO:0008236">
    <property type="term" value="F:serine-type peptidase activity"/>
    <property type="evidence" value="ECO:0007669"/>
    <property type="project" value="UniProtKB-KW"/>
</dbReference>
<comment type="similarity">
    <text evidence="1">Belongs to the peptidase S51 family.</text>
</comment>
<dbReference type="GO" id="GO:0006508">
    <property type="term" value="P:proteolysis"/>
    <property type="evidence" value="ECO:0007669"/>
    <property type="project" value="UniProtKB-KW"/>
</dbReference>
<keyword evidence="4" id="KW-0720">Serine protease</keyword>
<gene>
    <name evidence="5" type="ORF">IO98_23225</name>
</gene>
<organism evidence="5 6">
    <name type="scientific">Lacrimispora celerecrescens</name>
    <dbReference type="NCBI Taxonomy" id="29354"/>
    <lineage>
        <taxon>Bacteria</taxon>
        <taxon>Bacillati</taxon>
        <taxon>Bacillota</taxon>
        <taxon>Clostridia</taxon>
        <taxon>Lachnospirales</taxon>
        <taxon>Lachnospiraceae</taxon>
        <taxon>Lacrimispora</taxon>
    </lineage>
</organism>
<evidence type="ECO:0000313" key="6">
    <source>
        <dbReference type="Proteomes" id="UP000028525"/>
    </source>
</evidence>
<reference evidence="5 6" key="1">
    <citation type="submission" date="2014-07" db="EMBL/GenBank/DDBJ databases">
        <title>Draft genome of Clostridium celerecrescens 152B isolated from sediments associated with methane hydrate from Krishna Godavari basin.</title>
        <authorList>
            <person name="Honkalas V.S."/>
            <person name="Dabir A.P."/>
            <person name="Arora P."/>
            <person name="Dhakephalkar P.K."/>
        </authorList>
    </citation>
    <scope>NUCLEOTIDE SEQUENCE [LARGE SCALE GENOMIC DNA]</scope>
    <source>
        <strain evidence="5 6">152B</strain>
    </source>
</reference>
<dbReference type="AlphaFoldDB" id="A0A084JB68"/>
<accession>A0A084JB68</accession>
<evidence type="ECO:0000256" key="4">
    <source>
        <dbReference type="ARBA" id="ARBA00022825"/>
    </source>
</evidence>
<dbReference type="PANTHER" id="PTHR20842:SF0">
    <property type="entry name" value="ALPHA-ASPARTYL DIPEPTIDASE"/>
    <property type="match status" value="1"/>
</dbReference>
<dbReference type="InterPro" id="IPR029062">
    <property type="entry name" value="Class_I_gatase-like"/>
</dbReference>
<dbReference type="STRING" id="29354.IO98_23225"/>
<dbReference type="FunFam" id="3.40.50.880:FF:000094">
    <property type="entry name" value="Uncharacterized peptidase Lmo0363"/>
    <property type="match status" value="1"/>
</dbReference>
<keyword evidence="2" id="KW-0645">Protease</keyword>
<dbReference type="EMBL" id="JPME01000047">
    <property type="protein sequence ID" value="KEZ86202.1"/>
    <property type="molecule type" value="Genomic_DNA"/>
</dbReference>
<dbReference type="CDD" id="cd03129">
    <property type="entry name" value="GAT1_Peptidase_E_like"/>
    <property type="match status" value="1"/>
</dbReference>
<dbReference type="Gene3D" id="3.40.50.880">
    <property type="match status" value="1"/>
</dbReference>
<keyword evidence="6" id="KW-1185">Reference proteome</keyword>
<dbReference type="Pfam" id="PF03575">
    <property type="entry name" value="Peptidase_S51"/>
    <property type="match status" value="1"/>
</dbReference>
<dbReference type="Proteomes" id="UP000028525">
    <property type="component" value="Unassembled WGS sequence"/>
</dbReference>
<name>A0A084JB68_9FIRM</name>
<evidence type="ECO:0000313" key="5">
    <source>
        <dbReference type="EMBL" id="KEZ86202.1"/>
    </source>
</evidence>
<comment type="caution">
    <text evidence="5">The sequence shown here is derived from an EMBL/GenBank/DDBJ whole genome shotgun (WGS) entry which is preliminary data.</text>
</comment>
<dbReference type="SUPFAM" id="SSF52317">
    <property type="entry name" value="Class I glutamine amidotransferase-like"/>
    <property type="match status" value="1"/>
</dbReference>
<evidence type="ECO:0000256" key="3">
    <source>
        <dbReference type="ARBA" id="ARBA00022801"/>
    </source>
</evidence>
<evidence type="ECO:0008006" key="7">
    <source>
        <dbReference type="Google" id="ProtNLM"/>
    </source>
</evidence>
<dbReference type="RefSeq" id="WP_038285010.1">
    <property type="nucleotide sequence ID" value="NZ_JPME01000047.1"/>
</dbReference>
<dbReference type="OrthoDB" id="9778515at2"/>
<evidence type="ECO:0000256" key="1">
    <source>
        <dbReference type="ARBA" id="ARBA00006534"/>
    </source>
</evidence>
<dbReference type="PANTHER" id="PTHR20842">
    <property type="entry name" value="PROTEASE S51 ALPHA-ASPARTYL DIPEPTIDASE"/>
    <property type="match status" value="1"/>
</dbReference>
<sequence length="204" mass="22492">MKKLFLVSSFKDVVNIFTDFEKDLSGKTVTFIPTASKVEKVIFYVNAGRKALEKIGLTVDELEITTATTDEISSKIKNNDFIYVTGGNTFYLLQELKRTGADKLIIDEVNSGKLYIGESAGAMVASANVEYAKGMDSIKKAPDLESFDALGFVEFYTLPHYNNPPFKKAAQKIIDTYSSTLNLTPISNSQAISVNNNEMKVEGI</sequence>
<dbReference type="InterPro" id="IPR005320">
    <property type="entry name" value="Peptidase_S51"/>
</dbReference>
<proteinExistence type="inferred from homology"/>
<evidence type="ECO:0000256" key="2">
    <source>
        <dbReference type="ARBA" id="ARBA00022670"/>
    </source>
</evidence>
<keyword evidence="3" id="KW-0378">Hydrolase</keyword>